<keyword evidence="2" id="KW-1185">Reference proteome</keyword>
<accession>A0A4C1Z0S8</accession>
<gene>
    <name evidence="1" type="ORF">EVAR_54112_1</name>
</gene>
<proteinExistence type="predicted"/>
<sequence length="156" mass="17074">MQRSAGGDSNAVYDMHTGSAGPGFDQGGARLFFSALESVLQFSRNYNSASCKYVQRLLTSLKCTHSSNLGIPASSNSAFRLSDATVGRASPAAPMERLHGRSGHRIRDSVGIRRPARAQSPKVKVTHLEVGPFPHHHHFFEENLGHYDASVRRRIC</sequence>
<dbReference type="AlphaFoldDB" id="A0A4C1Z0S8"/>
<evidence type="ECO:0000313" key="2">
    <source>
        <dbReference type="Proteomes" id="UP000299102"/>
    </source>
</evidence>
<organism evidence="1 2">
    <name type="scientific">Eumeta variegata</name>
    <name type="common">Bagworm moth</name>
    <name type="synonym">Eumeta japonica</name>
    <dbReference type="NCBI Taxonomy" id="151549"/>
    <lineage>
        <taxon>Eukaryota</taxon>
        <taxon>Metazoa</taxon>
        <taxon>Ecdysozoa</taxon>
        <taxon>Arthropoda</taxon>
        <taxon>Hexapoda</taxon>
        <taxon>Insecta</taxon>
        <taxon>Pterygota</taxon>
        <taxon>Neoptera</taxon>
        <taxon>Endopterygota</taxon>
        <taxon>Lepidoptera</taxon>
        <taxon>Glossata</taxon>
        <taxon>Ditrysia</taxon>
        <taxon>Tineoidea</taxon>
        <taxon>Psychidae</taxon>
        <taxon>Oiketicinae</taxon>
        <taxon>Eumeta</taxon>
    </lineage>
</organism>
<comment type="caution">
    <text evidence="1">The sequence shown here is derived from an EMBL/GenBank/DDBJ whole genome shotgun (WGS) entry which is preliminary data.</text>
</comment>
<evidence type="ECO:0000313" key="1">
    <source>
        <dbReference type="EMBL" id="GBP80654.1"/>
    </source>
</evidence>
<dbReference type="Proteomes" id="UP000299102">
    <property type="component" value="Unassembled WGS sequence"/>
</dbReference>
<name>A0A4C1Z0S8_EUMVA</name>
<reference evidence="1 2" key="1">
    <citation type="journal article" date="2019" name="Commun. Biol.">
        <title>The bagworm genome reveals a unique fibroin gene that provides high tensile strength.</title>
        <authorList>
            <person name="Kono N."/>
            <person name="Nakamura H."/>
            <person name="Ohtoshi R."/>
            <person name="Tomita M."/>
            <person name="Numata K."/>
            <person name="Arakawa K."/>
        </authorList>
    </citation>
    <scope>NUCLEOTIDE SEQUENCE [LARGE SCALE GENOMIC DNA]</scope>
</reference>
<dbReference type="EMBL" id="BGZK01001473">
    <property type="protein sequence ID" value="GBP80654.1"/>
    <property type="molecule type" value="Genomic_DNA"/>
</dbReference>
<protein>
    <submittedName>
        <fullName evidence="1">Uncharacterized protein</fullName>
    </submittedName>
</protein>